<dbReference type="AlphaFoldDB" id="A0A3A9WIG8"/>
<reference evidence="4 5" key="1">
    <citation type="submission" date="2018-09" db="EMBL/GenBank/DDBJ databases">
        <title>Streptomyces sp. nov. DS1-2, an endophytic actinomycete isolated from roots of Dendrobium scabrilingue.</title>
        <authorList>
            <person name="Kuncharoen N."/>
            <person name="Kudo T."/>
            <person name="Ohkuma M."/>
            <person name="Yuki M."/>
            <person name="Tanasupawat S."/>
        </authorList>
    </citation>
    <scope>NUCLEOTIDE SEQUENCE [LARGE SCALE GENOMIC DNA]</scope>
    <source>
        <strain evidence="2 5">AZ1-7</strain>
        <strain evidence="3 4">DS1-2</strain>
    </source>
</reference>
<dbReference type="OrthoDB" id="290916at2"/>
<dbReference type="PROSITE" id="PS50042">
    <property type="entry name" value="CNMP_BINDING_3"/>
    <property type="match status" value="1"/>
</dbReference>
<accession>A0A3A9WIG8</accession>
<dbReference type="PANTHER" id="PTHR24567">
    <property type="entry name" value="CRP FAMILY TRANSCRIPTIONAL REGULATORY PROTEIN"/>
    <property type="match status" value="1"/>
</dbReference>
<dbReference type="CDD" id="cd00038">
    <property type="entry name" value="CAP_ED"/>
    <property type="match status" value="1"/>
</dbReference>
<dbReference type="GO" id="GO:0003700">
    <property type="term" value="F:DNA-binding transcription factor activity"/>
    <property type="evidence" value="ECO:0007669"/>
    <property type="project" value="TreeGrafter"/>
</dbReference>
<sequence length="156" mass="17675">MTAPRRLLRVLPAEYRDRLMEVASEVSFAQGERIFEEKGRADEFWILRSGTVTLDLRLSGTRPTAVSSLDSGDLLGWSWLFPPYEWDFGAEALSPVRAYRFDGAEVQELCDRDPAFGYALLRVIVEILAHRVRAARTRLLDLFAPHAGRTGKGFVF</sequence>
<dbReference type="EMBL" id="RBDY01000001">
    <property type="protein sequence ID" value="RKN27665.1"/>
    <property type="molecule type" value="Genomic_DNA"/>
</dbReference>
<dbReference type="Pfam" id="PF00027">
    <property type="entry name" value="cNMP_binding"/>
    <property type="match status" value="1"/>
</dbReference>
<dbReference type="RefSeq" id="WP_120695024.1">
    <property type="nucleotide sequence ID" value="NZ_RBDX01000001.1"/>
</dbReference>
<evidence type="ECO:0000259" key="1">
    <source>
        <dbReference type="PROSITE" id="PS50042"/>
    </source>
</evidence>
<dbReference type="Proteomes" id="UP000275024">
    <property type="component" value="Unassembled WGS sequence"/>
</dbReference>
<dbReference type="InterPro" id="IPR018490">
    <property type="entry name" value="cNMP-bd_dom_sf"/>
</dbReference>
<keyword evidence="4" id="KW-1185">Reference proteome</keyword>
<gene>
    <name evidence="3" type="ORF">D7318_01885</name>
    <name evidence="2" type="ORF">D7319_01010</name>
</gene>
<proteinExistence type="predicted"/>
<dbReference type="GO" id="GO:0005829">
    <property type="term" value="C:cytosol"/>
    <property type="evidence" value="ECO:0007669"/>
    <property type="project" value="TreeGrafter"/>
</dbReference>
<protein>
    <submittedName>
        <fullName evidence="2">Cyclic nucleotide-binding domain-containing protein</fullName>
    </submittedName>
</protein>
<evidence type="ECO:0000313" key="4">
    <source>
        <dbReference type="Proteomes" id="UP000268652"/>
    </source>
</evidence>
<evidence type="ECO:0000313" key="5">
    <source>
        <dbReference type="Proteomes" id="UP000275024"/>
    </source>
</evidence>
<dbReference type="Gene3D" id="2.60.120.10">
    <property type="entry name" value="Jelly Rolls"/>
    <property type="match status" value="1"/>
</dbReference>
<name>A0A3A9WIG8_9ACTN</name>
<dbReference type="SUPFAM" id="SSF51206">
    <property type="entry name" value="cAMP-binding domain-like"/>
    <property type="match status" value="1"/>
</dbReference>
<comment type="caution">
    <text evidence="2">The sequence shown here is derived from an EMBL/GenBank/DDBJ whole genome shotgun (WGS) entry which is preliminary data.</text>
</comment>
<organism evidence="2 5">
    <name type="scientific">Streptomyces radicis</name>
    <dbReference type="NCBI Taxonomy" id="1750517"/>
    <lineage>
        <taxon>Bacteria</taxon>
        <taxon>Bacillati</taxon>
        <taxon>Actinomycetota</taxon>
        <taxon>Actinomycetes</taxon>
        <taxon>Kitasatosporales</taxon>
        <taxon>Streptomycetaceae</taxon>
        <taxon>Streptomyces</taxon>
    </lineage>
</organism>
<dbReference type="InterPro" id="IPR050397">
    <property type="entry name" value="Env_Response_Regulators"/>
</dbReference>
<dbReference type="SMART" id="SM00100">
    <property type="entry name" value="cNMP"/>
    <property type="match status" value="1"/>
</dbReference>
<evidence type="ECO:0000313" key="2">
    <source>
        <dbReference type="EMBL" id="RKN12569.1"/>
    </source>
</evidence>
<dbReference type="InterPro" id="IPR014710">
    <property type="entry name" value="RmlC-like_jellyroll"/>
</dbReference>
<dbReference type="Proteomes" id="UP000268652">
    <property type="component" value="Unassembled WGS sequence"/>
</dbReference>
<dbReference type="InterPro" id="IPR000595">
    <property type="entry name" value="cNMP-bd_dom"/>
</dbReference>
<dbReference type="PANTHER" id="PTHR24567:SF74">
    <property type="entry name" value="HTH-TYPE TRANSCRIPTIONAL REGULATOR ARCR"/>
    <property type="match status" value="1"/>
</dbReference>
<feature type="domain" description="Cyclic nucleotide-binding" evidence="1">
    <location>
        <begin position="7"/>
        <end position="76"/>
    </location>
</feature>
<dbReference type="EMBL" id="RBDX01000001">
    <property type="protein sequence ID" value="RKN12569.1"/>
    <property type="molecule type" value="Genomic_DNA"/>
</dbReference>
<evidence type="ECO:0000313" key="3">
    <source>
        <dbReference type="EMBL" id="RKN27665.1"/>
    </source>
</evidence>